<dbReference type="GO" id="GO:0055085">
    <property type="term" value="P:transmembrane transport"/>
    <property type="evidence" value="ECO:0007669"/>
    <property type="project" value="InterPro"/>
</dbReference>
<evidence type="ECO:0000256" key="7">
    <source>
        <dbReference type="RuleBase" id="RU363032"/>
    </source>
</evidence>
<keyword evidence="3" id="KW-1003">Cell membrane</keyword>
<dbReference type="SUPFAM" id="SSF161098">
    <property type="entry name" value="MetI-like"/>
    <property type="match status" value="1"/>
</dbReference>
<reference evidence="9 10" key="1">
    <citation type="submission" date="2014-02" db="EMBL/GenBank/DDBJ databases">
        <title>Aquamicrobium defluvii Genome sequencing.</title>
        <authorList>
            <person name="Wang X."/>
        </authorList>
    </citation>
    <scope>NUCLEOTIDE SEQUENCE [LARGE SCALE GENOMIC DNA]</scope>
    <source>
        <strain evidence="9 10">W13Z1</strain>
    </source>
</reference>
<accession>A0A011TLM8</accession>
<dbReference type="HOGENOM" id="CLU_036879_1_0_5"/>
<dbReference type="eggNOG" id="COG0601">
    <property type="taxonomic scope" value="Bacteria"/>
</dbReference>
<feature type="domain" description="ABC transmembrane type-1" evidence="8">
    <location>
        <begin position="96"/>
        <end position="311"/>
    </location>
</feature>
<evidence type="ECO:0000256" key="5">
    <source>
        <dbReference type="ARBA" id="ARBA00022989"/>
    </source>
</evidence>
<evidence type="ECO:0000256" key="2">
    <source>
        <dbReference type="ARBA" id="ARBA00022448"/>
    </source>
</evidence>
<evidence type="ECO:0000259" key="8">
    <source>
        <dbReference type="PROSITE" id="PS50928"/>
    </source>
</evidence>
<evidence type="ECO:0000256" key="4">
    <source>
        <dbReference type="ARBA" id="ARBA00022692"/>
    </source>
</evidence>
<evidence type="ECO:0000256" key="3">
    <source>
        <dbReference type="ARBA" id="ARBA00022475"/>
    </source>
</evidence>
<dbReference type="Pfam" id="PF19300">
    <property type="entry name" value="BPD_transp_1_N"/>
    <property type="match status" value="1"/>
</dbReference>
<dbReference type="InterPro" id="IPR045621">
    <property type="entry name" value="BPD_transp_1_N"/>
</dbReference>
<dbReference type="CDD" id="cd06261">
    <property type="entry name" value="TM_PBP2"/>
    <property type="match status" value="1"/>
</dbReference>
<keyword evidence="2 7" id="KW-0813">Transport</keyword>
<feature type="transmembrane region" description="Helical" evidence="7">
    <location>
        <begin position="184"/>
        <end position="202"/>
    </location>
</feature>
<dbReference type="PROSITE" id="PS50928">
    <property type="entry name" value="ABC_TM1"/>
    <property type="match status" value="1"/>
</dbReference>
<comment type="subcellular location">
    <subcellularLocation>
        <location evidence="1 7">Cell membrane</location>
        <topology evidence="1 7">Multi-pass membrane protein</topology>
    </subcellularLocation>
</comment>
<feature type="transmembrane region" description="Helical" evidence="7">
    <location>
        <begin position="132"/>
        <end position="158"/>
    </location>
</feature>
<dbReference type="PANTHER" id="PTHR43163">
    <property type="entry name" value="DIPEPTIDE TRANSPORT SYSTEM PERMEASE PROTEIN DPPB-RELATED"/>
    <property type="match status" value="1"/>
</dbReference>
<dbReference type="Pfam" id="PF00528">
    <property type="entry name" value="BPD_transp_1"/>
    <property type="match status" value="1"/>
</dbReference>
<sequence>MRFVARRLAQSIPLLIAVIVLNFFLLKLAPGDAASVFAGQSGSSSPEYMAKLRHQFGLDVPTHVQLINYVTNILTLDLGYSFRNQMTVAALIFDRLAATLLLMGTALLISVVLGVLLGLIAAMRVRTWKDNVISVFSVVVYAMPTFWIGLMLIVVFSIKLEWFPATGMESVAMFNTGWDRVADIATHLVLPSVTLSLLYMAVYTRLMRGSVLENSNMDYVTTARAKGLTESSVTFRHIVRNAILPVVTMAGVQLGNLLGGSVVVEAVFGWPGIGQLAFQAIFARDMSLLLGIFLISACLVIVVNLLVDLLYTFLDPRMDL</sequence>
<dbReference type="PANTHER" id="PTHR43163:SF9">
    <property type="entry name" value="ABC TRANSPORTER PERMEASE PROTEIN"/>
    <property type="match status" value="1"/>
</dbReference>
<evidence type="ECO:0000313" key="9">
    <source>
        <dbReference type="EMBL" id="EXL04937.1"/>
    </source>
</evidence>
<organism evidence="9 10">
    <name type="scientific">Aquamicrobium defluvii</name>
    <dbReference type="NCBI Taxonomy" id="69279"/>
    <lineage>
        <taxon>Bacteria</taxon>
        <taxon>Pseudomonadati</taxon>
        <taxon>Pseudomonadota</taxon>
        <taxon>Alphaproteobacteria</taxon>
        <taxon>Hyphomicrobiales</taxon>
        <taxon>Phyllobacteriaceae</taxon>
        <taxon>Aquamicrobium</taxon>
    </lineage>
</organism>
<dbReference type="InterPro" id="IPR035906">
    <property type="entry name" value="MetI-like_sf"/>
</dbReference>
<keyword evidence="6 7" id="KW-0472">Membrane</keyword>
<dbReference type="EMBL" id="JENY01000020">
    <property type="protein sequence ID" value="EXL04937.1"/>
    <property type="molecule type" value="Genomic_DNA"/>
</dbReference>
<proteinExistence type="inferred from homology"/>
<dbReference type="GO" id="GO:0005886">
    <property type="term" value="C:plasma membrane"/>
    <property type="evidence" value="ECO:0007669"/>
    <property type="project" value="UniProtKB-SubCell"/>
</dbReference>
<evidence type="ECO:0000256" key="6">
    <source>
        <dbReference type="ARBA" id="ARBA00023136"/>
    </source>
</evidence>
<name>A0A011TLM8_9HYPH</name>
<dbReference type="InterPro" id="IPR000515">
    <property type="entry name" value="MetI-like"/>
</dbReference>
<dbReference type="Proteomes" id="UP000019849">
    <property type="component" value="Unassembled WGS sequence"/>
</dbReference>
<evidence type="ECO:0000313" key="10">
    <source>
        <dbReference type="Proteomes" id="UP000019849"/>
    </source>
</evidence>
<evidence type="ECO:0000256" key="1">
    <source>
        <dbReference type="ARBA" id="ARBA00004651"/>
    </source>
</evidence>
<feature type="transmembrane region" description="Helical" evidence="7">
    <location>
        <begin position="288"/>
        <end position="314"/>
    </location>
</feature>
<dbReference type="AlphaFoldDB" id="A0A011TLM8"/>
<protein>
    <submittedName>
        <fullName evidence="9">ABC transporter permease</fullName>
    </submittedName>
</protein>
<comment type="caution">
    <text evidence="9">The sequence shown here is derived from an EMBL/GenBank/DDBJ whole genome shotgun (WGS) entry which is preliminary data.</text>
</comment>
<keyword evidence="5 7" id="KW-1133">Transmembrane helix</keyword>
<comment type="similarity">
    <text evidence="7">Belongs to the binding-protein-dependent transport system permease family.</text>
</comment>
<dbReference type="Gene3D" id="1.10.3720.10">
    <property type="entry name" value="MetI-like"/>
    <property type="match status" value="1"/>
</dbReference>
<feature type="transmembrane region" description="Helical" evidence="7">
    <location>
        <begin position="96"/>
        <end position="120"/>
    </location>
</feature>
<gene>
    <name evidence="9" type="ORF">BG36_09605</name>
</gene>
<keyword evidence="4 7" id="KW-0812">Transmembrane</keyword>
<dbReference type="STRING" id="69279.BG36_09605"/>